<dbReference type="InterPro" id="IPR051460">
    <property type="entry name" value="HdrC_iron-sulfur_subunit"/>
</dbReference>
<dbReference type="PROSITE" id="PS00198">
    <property type="entry name" value="4FE4S_FER_1"/>
    <property type="match status" value="1"/>
</dbReference>
<dbReference type="Gene3D" id="1.10.1060.10">
    <property type="entry name" value="Alpha-helical ferredoxin"/>
    <property type="match status" value="1"/>
</dbReference>
<dbReference type="STRING" id="419481.SAMN05216233_10591"/>
<name>A0A1G5E0B1_9BACT</name>
<dbReference type="AlphaFoldDB" id="A0A1G5E0B1"/>
<dbReference type="GO" id="GO:0005886">
    <property type="term" value="C:plasma membrane"/>
    <property type="evidence" value="ECO:0007669"/>
    <property type="project" value="TreeGrafter"/>
</dbReference>
<sequence length="209" mass="24128">MDVWTYDPKEARQFAVEVMERSNQNIFACYQCRRCASGCTVGEEIGFTPDRLIRMVITGNRKAALENALVWQCVSCYTCGTRCPNDIQAGRVTETLKKMSREDNLVPMSPTIAYFHDSFVTGCTRWGRVNEIQFMGAYEMKHMAKNLVSLNFKAVWKEVRQQTLLMGAMLKQRRLHLKLQTAKGRNEVRSFYKLAMEKKKKGRPPTLPR</sequence>
<evidence type="ECO:0000313" key="4">
    <source>
        <dbReference type="EMBL" id="SCY20307.1"/>
    </source>
</evidence>
<dbReference type="EMBL" id="FMUX01000005">
    <property type="protein sequence ID" value="SCY20307.1"/>
    <property type="molecule type" value="Genomic_DNA"/>
</dbReference>
<accession>A0A1G5E0B1</accession>
<dbReference type="InterPro" id="IPR017900">
    <property type="entry name" value="4Fe4S_Fe_S_CS"/>
</dbReference>
<keyword evidence="5" id="KW-1185">Reference proteome</keyword>
<dbReference type="GO" id="GO:0046872">
    <property type="term" value="F:metal ion binding"/>
    <property type="evidence" value="ECO:0007669"/>
    <property type="project" value="UniProtKB-KW"/>
</dbReference>
<dbReference type="GO" id="GO:0051536">
    <property type="term" value="F:iron-sulfur cluster binding"/>
    <property type="evidence" value="ECO:0007669"/>
    <property type="project" value="UniProtKB-KW"/>
</dbReference>
<protein>
    <submittedName>
        <fullName evidence="4">Heterodisulfide reductase subunit C</fullName>
    </submittedName>
</protein>
<dbReference type="PANTHER" id="PTHR43255">
    <property type="entry name" value="IRON-SULFUR-BINDING OXIDOREDUCTASE FADF-RELATED-RELATED"/>
    <property type="match status" value="1"/>
</dbReference>
<dbReference type="SUPFAM" id="SSF46548">
    <property type="entry name" value="alpha-helical ferredoxin"/>
    <property type="match status" value="1"/>
</dbReference>
<dbReference type="InterPro" id="IPR009051">
    <property type="entry name" value="Helical_ferredxn"/>
</dbReference>
<dbReference type="PANTHER" id="PTHR43255:SF2">
    <property type="entry name" value="HETERODISULFIDE REDUCTASE RELATED PROTEIN"/>
    <property type="match status" value="1"/>
</dbReference>
<dbReference type="OrthoDB" id="5410318at2"/>
<gene>
    <name evidence="4" type="ORF">SAMN05216233_10591</name>
</gene>
<keyword evidence="3" id="KW-0411">Iron-sulfur</keyword>
<reference evidence="4 5" key="1">
    <citation type="submission" date="2016-10" db="EMBL/GenBank/DDBJ databases">
        <authorList>
            <person name="de Groot N.N."/>
        </authorList>
    </citation>
    <scope>NUCLEOTIDE SEQUENCE [LARGE SCALE GENOMIC DNA]</scope>
    <source>
        <strain evidence="4 5">AA1</strain>
    </source>
</reference>
<evidence type="ECO:0000313" key="5">
    <source>
        <dbReference type="Proteomes" id="UP000198870"/>
    </source>
</evidence>
<dbReference type="RefSeq" id="WP_092210261.1">
    <property type="nucleotide sequence ID" value="NZ_FMUX01000005.1"/>
</dbReference>
<dbReference type="Proteomes" id="UP000198870">
    <property type="component" value="Unassembled WGS sequence"/>
</dbReference>
<dbReference type="Pfam" id="PF13534">
    <property type="entry name" value="Fer4_17"/>
    <property type="match status" value="1"/>
</dbReference>
<evidence type="ECO:0000256" key="1">
    <source>
        <dbReference type="ARBA" id="ARBA00022723"/>
    </source>
</evidence>
<proteinExistence type="predicted"/>
<keyword evidence="1" id="KW-0479">Metal-binding</keyword>
<organism evidence="4 5">
    <name type="scientific">Desulfoluna spongiiphila</name>
    <dbReference type="NCBI Taxonomy" id="419481"/>
    <lineage>
        <taxon>Bacteria</taxon>
        <taxon>Pseudomonadati</taxon>
        <taxon>Thermodesulfobacteriota</taxon>
        <taxon>Desulfobacteria</taxon>
        <taxon>Desulfobacterales</taxon>
        <taxon>Desulfolunaceae</taxon>
        <taxon>Desulfoluna</taxon>
    </lineage>
</organism>
<keyword evidence="2" id="KW-0408">Iron</keyword>
<evidence type="ECO:0000256" key="3">
    <source>
        <dbReference type="ARBA" id="ARBA00023014"/>
    </source>
</evidence>
<evidence type="ECO:0000256" key="2">
    <source>
        <dbReference type="ARBA" id="ARBA00023004"/>
    </source>
</evidence>